<reference evidence="1 2" key="1">
    <citation type="submission" date="2019-03" db="EMBL/GenBank/DDBJ databases">
        <title>Reclassification of Micrococcus aloeverae and Micrococcus yunnanensis as later heterotypic synonyms of Micrococcus luteus.</title>
        <authorList>
            <person name="Huang C.-H."/>
        </authorList>
    </citation>
    <scope>NUCLEOTIDE SEQUENCE [LARGE SCALE GENOMIC DNA]</scope>
    <source>
        <strain evidence="1 2">BCRC 12151</strain>
    </source>
</reference>
<dbReference type="RefSeq" id="WP_067190388.1">
    <property type="nucleotide sequence ID" value="NZ_SPKT01000010.1"/>
</dbReference>
<name>A0ABY2JZF0_9MICC</name>
<dbReference type="EMBL" id="SPKT01000010">
    <property type="protein sequence ID" value="TFH99273.1"/>
    <property type="molecule type" value="Genomic_DNA"/>
</dbReference>
<proteinExistence type="predicted"/>
<organism evidence="1 2">
    <name type="scientific">Micrococcus lylae</name>
    <dbReference type="NCBI Taxonomy" id="1273"/>
    <lineage>
        <taxon>Bacteria</taxon>
        <taxon>Bacillati</taxon>
        <taxon>Actinomycetota</taxon>
        <taxon>Actinomycetes</taxon>
        <taxon>Micrococcales</taxon>
        <taxon>Micrococcaceae</taxon>
        <taxon>Micrococcus</taxon>
    </lineage>
</organism>
<evidence type="ECO:0000313" key="1">
    <source>
        <dbReference type="EMBL" id="TFH99273.1"/>
    </source>
</evidence>
<dbReference type="Proteomes" id="UP000297477">
    <property type="component" value="Unassembled WGS sequence"/>
</dbReference>
<comment type="caution">
    <text evidence="1">The sequence shown here is derived from an EMBL/GenBank/DDBJ whole genome shotgun (WGS) entry which is preliminary data.</text>
</comment>
<evidence type="ECO:0000313" key="2">
    <source>
        <dbReference type="Proteomes" id="UP000297477"/>
    </source>
</evidence>
<sequence>MYKFYVECETSPEGEFMRARVLNSGPAALFTPSGYMGGAEGLDTHTLVPGQSARLNEFLCTAGASDVTCQNLNTGASMTVGREISLGSGG</sequence>
<accession>A0ABY2JZF0</accession>
<keyword evidence="2" id="KW-1185">Reference proteome</keyword>
<protein>
    <submittedName>
        <fullName evidence="1">Uncharacterized protein</fullName>
    </submittedName>
</protein>
<gene>
    <name evidence="1" type="ORF">E4A49_06405</name>
</gene>